<keyword evidence="3" id="KW-1185">Reference proteome</keyword>
<organism evidence="2 3">
    <name type="scientific">Euplotes crassus</name>
    <dbReference type="NCBI Taxonomy" id="5936"/>
    <lineage>
        <taxon>Eukaryota</taxon>
        <taxon>Sar</taxon>
        <taxon>Alveolata</taxon>
        <taxon>Ciliophora</taxon>
        <taxon>Intramacronucleata</taxon>
        <taxon>Spirotrichea</taxon>
        <taxon>Hypotrichia</taxon>
        <taxon>Euplotida</taxon>
        <taxon>Euplotidae</taxon>
        <taxon>Moneuplotes</taxon>
    </lineage>
</organism>
<dbReference type="Proteomes" id="UP001295684">
    <property type="component" value="Unassembled WGS sequence"/>
</dbReference>
<sequence>MCDQALDSEEDSDKSPQNLQKHGKRVNANDEDPIIAQLLNPSDDFVFPFRSEEKDHADLLTKDNELFENEWLASQNDCGDTTNRHKIPHNNSEEGSTQNRYDGKGPQFSSRRHDKVRIKLENIFSQCSESPKVSKVSKMKITSKEYSCKNKRNKGKKKRFGQAQKQSNEEVKEISPSQYKSEFKLSNQRPYVFKRTQRQGRDRRNPMFGPAKLHNNVQTKHFNGHPGKKKYNNSYPEKNSYQEGESTLFSGFSFKN</sequence>
<gene>
    <name evidence="2" type="ORF">ECRASSUSDP1_LOCUS18289</name>
</gene>
<feature type="compositionally biased region" description="Polar residues" evidence="1">
    <location>
        <begin position="175"/>
        <end position="189"/>
    </location>
</feature>
<feature type="compositionally biased region" description="Polar residues" evidence="1">
    <location>
        <begin position="89"/>
        <end position="100"/>
    </location>
</feature>
<feature type="compositionally biased region" description="Acidic residues" evidence="1">
    <location>
        <begin position="1"/>
        <end position="12"/>
    </location>
</feature>
<evidence type="ECO:0000313" key="2">
    <source>
        <dbReference type="EMBL" id="CAI2376912.1"/>
    </source>
</evidence>
<evidence type="ECO:0000256" key="1">
    <source>
        <dbReference type="SAM" id="MobiDB-lite"/>
    </source>
</evidence>
<feature type="compositionally biased region" description="Basic residues" evidence="1">
    <location>
        <begin position="222"/>
        <end position="231"/>
    </location>
</feature>
<name>A0AAD2D1V1_EUPCR</name>
<comment type="caution">
    <text evidence="2">The sequence shown here is derived from an EMBL/GenBank/DDBJ whole genome shotgun (WGS) entry which is preliminary data.</text>
</comment>
<feature type="region of interest" description="Disordered" evidence="1">
    <location>
        <begin position="1"/>
        <end position="31"/>
    </location>
</feature>
<protein>
    <submittedName>
        <fullName evidence="2">Uncharacterized protein</fullName>
    </submittedName>
</protein>
<proteinExistence type="predicted"/>
<accession>A0AAD2D1V1</accession>
<reference evidence="2" key="1">
    <citation type="submission" date="2023-07" db="EMBL/GenBank/DDBJ databases">
        <authorList>
            <consortium name="AG Swart"/>
            <person name="Singh M."/>
            <person name="Singh A."/>
            <person name="Seah K."/>
            <person name="Emmerich C."/>
        </authorList>
    </citation>
    <scope>NUCLEOTIDE SEQUENCE</scope>
    <source>
        <strain evidence="2">DP1</strain>
    </source>
</reference>
<feature type="compositionally biased region" description="Basic residues" evidence="1">
    <location>
        <begin position="149"/>
        <end position="160"/>
    </location>
</feature>
<dbReference type="EMBL" id="CAMPGE010018500">
    <property type="protein sequence ID" value="CAI2376912.1"/>
    <property type="molecule type" value="Genomic_DNA"/>
</dbReference>
<feature type="compositionally biased region" description="Polar residues" evidence="1">
    <location>
        <begin position="232"/>
        <end position="242"/>
    </location>
</feature>
<dbReference type="AlphaFoldDB" id="A0AAD2D1V1"/>
<feature type="region of interest" description="Disordered" evidence="1">
    <location>
        <begin position="144"/>
        <end position="242"/>
    </location>
</feature>
<feature type="region of interest" description="Disordered" evidence="1">
    <location>
        <begin position="75"/>
        <end position="114"/>
    </location>
</feature>
<evidence type="ECO:0000313" key="3">
    <source>
        <dbReference type="Proteomes" id="UP001295684"/>
    </source>
</evidence>